<sequence length="78" mass="8323">MAGCCRERRVNGRNAPSEIIKSIMAKVSDCADIVYVCDAARMMARRSYPSDVDIVAPANGVAYRMASAPSVNPSAQVS</sequence>
<evidence type="ECO:0000313" key="1">
    <source>
        <dbReference type="EMBL" id="GAA3911312.1"/>
    </source>
</evidence>
<dbReference type="Proteomes" id="UP001499994">
    <property type="component" value="Unassembled WGS sequence"/>
</dbReference>
<protein>
    <submittedName>
        <fullName evidence="1">Uncharacterized protein</fullName>
    </submittedName>
</protein>
<gene>
    <name evidence="1" type="ORF">GCM10022405_40550</name>
</gene>
<proteinExistence type="predicted"/>
<dbReference type="EMBL" id="BAABDG010000010">
    <property type="protein sequence ID" value="GAA3911312.1"/>
    <property type="molecule type" value="Genomic_DNA"/>
</dbReference>
<name>A0ABP7LZ21_9GAMM</name>
<accession>A0ABP7LZ21</accession>
<evidence type="ECO:0000313" key="2">
    <source>
        <dbReference type="Proteomes" id="UP001499994"/>
    </source>
</evidence>
<reference evidence="2" key="1">
    <citation type="journal article" date="2019" name="Int. J. Syst. Evol. Microbiol.">
        <title>The Global Catalogue of Microorganisms (GCM) 10K type strain sequencing project: providing services to taxonomists for standard genome sequencing and annotation.</title>
        <authorList>
            <consortium name="The Broad Institute Genomics Platform"/>
            <consortium name="The Broad Institute Genome Sequencing Center for Infectious Disease"/>
            <person name="Wu L."/>
            <person name="Ma J."/>
        </authorList>
    </citation>
    <scope>NUCLEOTIDE SEQUENCE [LARGE SCALE GENOMIC DNA]</scope>
    <source>
        <strain evidence="2">JCM 17201</strain>
    </source>
</reference>
<organism evidence="1 2">
    <name type="scientific">Gibbsiella dentisursi</name>
    <dbReference type="NCBI Taxonomy" id="796890"/>
    <lineage>
        <taxon>Bacteria</taxon>
        <taxon>Pseudomonadati</taxon>
        <taxon>Pseudomonadota</taxon>
        <taxon>Gammaproteobacteria</taxon>
        <taxon>Enterobacterales</taxon>
        <taxon>Yersiniaceae</taxon>
        <taxon>Gibbsiella</taxon>
    </lineage>
</organism>
<keyword evidence="2" id="KW-1185">Reference proteome</keyword>
<comment type="caution">
    <text evidence="1">The sequence shown here is derived from an EMBL/GenBank/DDBJ whole genome shotgun (WGS) entry which is preliminary data.</text>
</comment>